<evidence type="ECO:0000256" key="1">
    <source>
        <dbReference type="SAM" id="SignalP"/>
    </source>
</evidence>
<dbReference type="EMBL" id="WWEN01000008">
    <property type="protein sequence ID" value="MYM56952.1"/>
    <property type="molecule type" value="Genomic_DNA"/>
</dbReference>
<dbReference type="Gene3D" id="3.30.10.20">
    <property type="match status" value="1"/>
</dbReference>
<feature type="signal peptide" evidence="1">
    <location>
        <begin position="1"/>
        <end position="25"/>
    </location>
</feature>
<organism evidence="3 4">
    <name type="scientific">Thalassovita mangrovi</name>
    <dbReference type="NCBI Taxonomy" id="2692236"/>
    <lineage>
        <taxon>Bacteria</taxon>
        <taxon>Pseudomonadati</taxon>
        <taxon>Pseudomonadota</taxon>
        <taxon>Alphaproteobacteria</taxon>
        <taxon>Rhodobacterales</taxon>
        <taxon>Roseobacteraceae</taxon>
        <taxon>Thalassovita</taxon>
    </lineage>
</organism>
<evidence type="ECO:0000313" key="4">
    <source>
        <dbReference type="Proteomes" id="UP000479043"/>
    </source>
</evidence>
<gene>
    <name evidence="3" type="ORF">GR167_16665</name>
</gene>
<evidence type="ECO:0000259" key="2">
    <source>
        <dbReference type="PROSITE" id="PS51178"/>
    </source>
</evidence>
<comment type="caution">
    <text evidence="3">The sequence shown here is derived from an EMBL/GenBank/DDBJ whole genome shotgun (WGS) entry which is preliminary data.</text>
</comment>
<feature type="domain" description="PASTA" evidence="2">
    <location>
        <begin position="237"/>
        <end position="304"/>
    </location>
</feature>
<reference evidence="3 4" key="1">
    <citation type="submission" date="2020-01" db="EMBL/GenBank/DDBJ databases">
        <authorList>
            <person name="Chen S."/>
        </authorList>
    </citation>
    <scope>NUCLEOTIDE SEQUENCE [LARGE SCALE GENOMIC DNA]</scope>
    <source>
        <strain evidence="3 4">GS-10</strain>
    </source>
</reference>
<name>A0A6L8LUE9_9RHOB</name>
<sequence>MSLITKASALACLILTVLSTPPSMAEPYVASKWVSEIRAAQPTILDGPLGNVKGGKIAPHKILEILPVKENNEFCKDAGPIWAERYDCKYTYKIILQRPKNDIANGSRGELPVLQPLTGVPWEGYTYRLEYLVAFKRRNELRTDLTVKKVPYPGDKSKLILLINEGLDPGRYTISVALYPNRVTLDDLSVNSDSLLKRFLQLFNMGSPIPDEKDVVEEMLLESQKIELFKLASTAKLVVPGRMPSIVGLTIEDADKELEARGLQPKPRPGEPEKASQIGRVIKQGKAEGRYLPPATPVDYIYGQVMSSGDSRGASDIGPADCCIGGFDGTSQCLENMKKNNPELYERCQELFYQ</sequence>
<proteinExistence type="predicted"/>
<dbReference type="RefSeq" id="WP_160974861.1">
    <property type="nucleotide sequence ID" value="NZ_WWEN01000008.1"/>
</dbReference>
<keyword evidence="4" id="KW-1185">Reference proteome</keyword>
<feature type="chain" id="PRO_5027065423" evidence="1">
    <location>
        <begin position="26"/>
        <end position="354"/>
    </location>
</feature>
<dbReference type="Pfam" id="PF03793">
    <property type="entry name" value="PASTA"/>
    <property type="match status" value="1"/>
</dbReference>
<dbReference type="Proteomes" id="UP000479043">
    <property type="component" value="Unassembled WGS sequence"/>
</dbReference>
<dbReference type="CDD" id="cd06577">
    <property type="entry name" value="PASTA_pknB"/>
    <property type="match status" value="1"/>
</dbReference>
<accession>A0A6L8LUE9</accession>
<evidence type="ECO:0000313" key="3">
    <source>
        <dbReference type="EMBL" id="MYM56952.1"/>
    </source>
</evidence>
<protein>
    <submittedName>
        <fullName evidence="3">PASTA domain-containing protein</fullName>
    </submittedName>
</protein>
<dbReference type="AlphaFoldDB" id="A0A6L8LUE9"/>
<dbReference type="PROSITE" id="PS51178">
    <property type="entry name" value="PASTA"/>
    <property type="match status" value="1"/>
</dbReference>
<dbReference type="InterPro" id="IPR005543">
    <property type="entry name" value="PASTA_dom"/>
</dbReference>
<keyword evidence="1" id="KW-0732">Signal</keyword>